<comment type="caution">
    <text evidence="2">The sequence shown here is derived from an EMBL/GenBank/DDBJ whole genome shotgun (WGS) entry which is preliminary data.</text>
</comment>
<evidence type="ECO:0000313" key="3">
    <source>
        <dbReference type="Proteomes" id="UP000799429"/>
    </source>
</evidence>
<dbReference type="AlphaFoldDB" id="A0A9P4S5T8"/>
<feature type="region of interest" description="Disordered" evidence="1">
    <location>
        <begin position="112"/>
        <end position="229"/>
    </location>
</feature>
<gene>
    <name evidence="2" type="ORF">M501DRAFT_986990</name>
</gene>
<feature type="region of interest" description="Disordered" evidence="1">
    <location>
        <begin position="261"/>
        <end position="294"/>
    </location>
</feature>
<feature type="compositionally biased region" description="Polar residues" evidence="1">
    <location>
        <begin position="91"/>
        <end position="107"/>
    </location>
</feature>
<feature type="compositionally biased region" description="Low complexity" evidence="1">
    <location>
        <begin position="129"/>
        <end position="140"/>
    </location>
</feature>
<protein>
    <submittedName>
        <fullName evidence="2">Uncharacterized protein</fullName>
    </submittedName>
</protein>
<dbReference type="SUPFAM" id="SSF140361">
    <property type="entry name" value="MIT domain-like"/>
    <property type="match status" value="1"/>
</dbReference>
<dbReference type="EMBL" id="MU006102">
    <property type="protein sequence ID" value="KAF2836708.1"/>
    <property type="molecule type" value="Genomic_DNA"/>
</dbReference>
<feature type="compositionally biased region" description="Polar residues" evidence="1">
    <location>
        <begin position="590"/>
        <end position="601"/>
    </location>
</feature>
<dbReference type="PANTHER" id="PTHR40130:SF1">
    <property type="entry name" value="SPINDLE POLE BODY-ASSOCIATED PROTEIN CUT12 DOMAIN-CONTAINING PROTEIN"/>
    <property type="match status" value="1"/>
</dbReference>
<feature type="region of interest" description="Disordered" evidence="1">
    <location>
        <begin position="88"/>
        <end position="107"/>
    </location>
</feature>
<accession>A0A9P4S5T8</accession>
<proteinExistence type="predicted"/>
<feature type="region of interest" description="Disordered" evidence="1">
    <location>
        <begin position="578"/>
        <end position="612"/>
    </location>
</feature>
<feature type="compositionally biased region" description="Polar residues" evidence="1">
    <location>
        <begin position="207"/>
        <end position="228"/>
    </location>
</feature>
<evidence type="ECO:0000256" key="1">
    <source>
        <dbReference type="SAM" id="MobiDB-lite"/>
    </source>
</evidence>
<evidence type="ECO:0000313" key="2">
    <source>
        <dbReference type="EMBL" id="KAF2836708.1"/>
    </source>
</evidence>
<organism evidence="2 3">
    <name type="scientific">Patellaria atrata CBS 101060</name>
    <dbReference type="NCBI Taxonomy" id="1346257"/>
    <lineage>
        <taxon>Eukaryota</taxon>
        <taxon>Fungi</taxon>
        <taxon>Dikarya</taxon>
        <taxon>Ascomycota</taxon>
        <taxon>Pezizomycotina</taxon>
        <taxon>Dothideomycetes</taxon>
        <taxon>Dothideomycetes incertae sedis</taxon>
        <taxon>Patellariales</taxon>
        <taxon>Patellariaceae</taxon>
        <taxon>Patellaria</taxon>
    </lineage>
</organism>
<feature type="region of interest" description="Disordered" evidence="1">
    <location>
        <begin position="451"/>
        <end position="526"/>
    </location>
</feature>
<dbReference type="OrthoDB" id="3197614at2759"/>
<sequence>MEAAPLTIAHSHALKASRETEKSNNIAATDAHELAASSYADAAKDTEDVEALRMLKLLEEQHHQLARIIKSGGTRPVRKAPVEHIVEISDTKSTQPASDSNDADQTAAVQRLAPAQNSPSTQRRAARELSSSIASNLASARGIPSQQRRGIPASPSVSAEHAGGKILGRLEREDSFENQPSSSRTQVSRRQSSSPRRVLKPPPIAVASSTSHSKPTIVQDSKPLSSASDKPFENFYSRFESVFRTISAPLAFSALPLFPGTESTPTAPNSPPKNTKTATKERIPPQSYVHSSSSPDYRKMFSKATIRVLEDEPGGAAISGAESFYFVPGTTTYAGMLTREDSANKRSNLSDLIEEEEFVDAYENPIPVSPGSPNHMRKGRRSGPGSAAGSLGNSRIDRERVAEPTMSKVKPSGIDKNKWEELELENAVLRQLLDTQSRRLQMWEASSQSQSMALAQSLRHNRTGSPSTSDAGTVPPSLLPPGYVLPTTPTAPKFSRSHKDDSPSAKGHIPGVGHAQRDQQAEDEMNARLAELETLLSSERRDRELLVRENEKLSREREKLLANLGRYRDQWEVLKAGARGRMQKRGQGQDGNQIQDAQSPMSPKGGSAPSWV</sequence>
<reference evidence="2" key="1">
    <citation type="journal article" date="2020" name="Stud. Mycol.">
        <title>101 Dothideomycetes genomes: a test case for predicting lifestyles and emergence of pathogens.</title>
        <authorList>
            <person name="Haridas S."/>
            <person name="Albert R."/>
            <person name="Binder M."/>
            <person name="Bloem J."/>
            <person name="Labutti K."/>
            <person name="Salamov A."/>
            <person name="Andreopoulos B."/>
            <person name="Baker S."/>
            <person name="Barry K."/>
            <person name="Bills G."/>
            <person name="Bluhm B."/>
            <person name="Cannon C."/>
            <person name="Castanera R."/>
            <person name="Culley D."/>
            <person name="Daum C."/>
            <person name="Ezra D."/>
            <person name="Gonzalez J."/>
            <person name="Henrissat B."/>
            <person name="Kuo A."/>
            <person name="Liang C."/>
            <person name="Lipzen A."/>
            <person name="Lutzoni F."/>
            <person name="Magnuson J."/>
            <person name="Mondo S."/>
            <person name="Nolan M."/>
            <person name="Ohm R."/>
            <person name="Pangilinan J."/>
            <person name="Park H.-J."/>
            <person name="Ramirez L."/>
            <person name="Alfaro M."/>
            <person name="Sun H."/>
            <person name="Tritt A."/>
            <person name="Yoshinaga Y."/>
            <person name="Zwiers L.-H."/>
            <person name="Turgeon B."/>
            <person name="Goodwin S."/>
            <person name="Spatafora J."/>
            <person name="Crous P."/>
            <person name="Grigoriev I."/>
        </authorList>
    </citation>
    <scope>NUCLEOTIDE SEQUENCE</scope>
    <source>
        <strain evidence="2">CBS 101060</strain>
    </source>
</reference>
<feature type="region of interest" description="Disordered" evidence="1">
    <location>
        <begin position="1"/>
        <end position="24"/>
    </location>
</feature>
<feature type="region of interest" description="Disordered" evidence="1">
    <location>
        <begin position="363"/>
        <end position="412"/>
    </location>
</feature>
<feature type="compositionally biased region" description="Low complexity" evidence="1">
    <location>
        <begin position="179"/>
        <end position="196"/>
    </location>
</feature>
<feature type="compositionally biased region" description="Polar residues" evidence="1">
    <location>
        <begin position="261"/>
        <end position="277"/>
    </location>
</feature>
<keyword evidence="3" id="KW-1185">Reference proteome</keyword>
<feature type="compositionally biased region" description="Low complexity" evidence="1">
    <location>
        <begin position="383"/>
        <end position="394"/>
    </location>
</feature>
<name>A0A9P4S5T8_9PEZI</name>
<dbReference type="PANTHER" id="PTHR40130">
    <property type="entry name" value="EXPRESSED PROTEIN"/>
    <property type="match status" value="1"/>
</dbReference>
<dbReference type="Gene3D" id="1.20.58.80">
    <property type="entry name" value="Phosphotransferase system, lactose/cellobiose-type IIA subunit"/>
    <property type="match status" value="1"/>
</dbReference>
<dbReference type="Proteomes" id="UP000799429">
    <property type="component" value="Unassembled WGS sequence"/>
</dbReference>